<proteinExistence type="predicted"/>
<sequence length="239" mass="27983">MLYIVDKGNAYFKAASTMFGKAEIEDMQVLKRGYNYIEVRCGCTSRKYGDAIGKLKIFASGKFLIDCECSPDCPEKKMTPYDFEKHSGKEGNRRWTHHIWVLMNEEKVPLYKTALLNYYKHATNEASNSSRGKRTFHRDEFIRCARCKKQRRFRLRTKEECRIYHDALGARRWKCHDRPYDKITCDDDEERPSRINCKGCPRFPTCEGCAACVCVGCFKCRFKDCKCRICVDFVKFADP</sequence>
<name>A0ACC1YSW9_MELAZ</name>
<keyword evidence="2" id="KW-1185">Reference proteome</keyword>
<evidence type="ECO:0000313" key="2">
    <source>
        <dbReference type="Proteomes" id="UP001164539"/>
    </source>
</evidence>
<dbReference type="Proteomes" id="UP001164539">
    <property type="component" value="Chromosome 2"/>
</dbReference>
<comment type="caution">
    <text evidence="1">The sequence shown here is derived from an EMBL/GenBank/DDBJ whole genome shotgun (WGS) entry which is preliminary data.</text>
</comment>
<accession>A0ACC1YSW9</accession>
<dbReference type="EMBL" id="CM051395">
    <property type="protein sequence ID" value="KAJ4726244.1"/>
    <property type="molecule type" value="Genomic_DNA"/>
</dbReference>
<gene>
    <name evidence="1" type="ORF">OWV82_004987</name>
</gene>
<organism evidence="1 2">
    <name type="scientific">Melia azedarach</name>
    <name type="common">Chinaberry tree</name>
    <dbReference type="NCBI Taxonomy" id="155640"/>
    <lineage>
        <taxon>Eukaryota</taxon>
        <taxon>Viridiplantae</taxon>
        <taxon>Streptophyta</taxon>
        <taxon>Embryophyta</taxon>
        <taxon>Tracheophyta</taxon>
        <taxon>Spermatophyta</taxon>
        <taxon>Magnoliopsida</taxon>
        <taxon>eudicotyledons</taxon>
        <taxon>Gunneridae</taxon>
        <taxon>Pentapetalae</taxon>
        <taxon>rosids</taxon>
        <taxon>malvids</taxon>
        <taxon>Sapindales</taxon>
        <taxon>Meliaceae</taxon>
        <taxon>Melia</taxon>
    </lineage>
</organism>
<reference evidence="1 2" key="1">
    <citation type="journal article" date="2023" name="Science">
        <title>Complex scaffold remodeling in plant triterpene biosynthesis.</title>
        <authorList>
            <person name="De La Pena R."/>
            <person name="Hodgson H."/>
            <person name="Liu J.C."/>
            <person name="Stephenson M.J."/>
            <person name="Martin A.C."/>
            <person name="Owen C."/>
            <person name="Harkess A."/>
            <person name="Leebens-Mack J."/>
            <person name="Jimenez L.E."/>
            <person name="Osbourn A."/>
            <person name="Sattely E.S."/>
        </authorList>
    </citation>
    <scope>NUCLEOTIDE SEQUENCE [LARGE SCALE GENOMIC DNA]</scope>
    <source>
        <strain evidence="2">cv. JPN11</strain>
        <tissue evidence="1">Leaf</tissue>
    </source>
</reference>
<protein>
    <submittedName>
        <fullName evidence="1">Protein ULTRAPETALA 1-like protein</fullName>
    </submittedName>
</protein>
<evidence type="ECO:0000313" key="1">
    <source>
        <dbReference type="EMBL" id="KAJ4726244.1"/>
    </source>
</evidence>